<name>A0A6J5KQB9_9CAUD</name>
<evidence type="ECO:0000313" key="1">
    <source>
        <dbReference type="EMBL" id="CAB4123422.1"/>
    </source>
</evidence>
<dbReference type="EMBL" id="LR796171">
    <property type="protein sequence ID" value="CAB4123422.1"/>
    <property type="molecule type" value="Genomic_DNA"/>
</dbReference>
<accession>A0A6J5KQB9</accession>
<protein>
    <submittedName>
        <fullName evidence="1">Uncharacterized protein</fullName>
    </submittedName>
</protein>
<proteinExistence type="predicted"/>
<organism evidence="1">
    <name type="scientific">uncultured Caudovirales phage</name>
    <dbReference type="NCBI Taxonomy" id="2100421"/>
    <lineage>
        <taxon>Viruses</taxon>
        <taxon>Duplodnaviria</taxon>
        <taxon>Heunggongvirae</taxon>
        <taxon>Uroviricota</taxon>
        <taxon>Caudoviricetes</taxon>
        <taxon>Peduoviridae</taxon>
        <taxon>Maltschvirus</taxon>
        <taxon>Maltschvirus maltsch</taxon>
    </lineage>
</organism>
<gene>
    <name evidence="1" type="ORF">UFOVP43_3</name>
</gene>
<reference evidence="1" key="1">
    <citation type="submission" date="2020-04" db="EMBL/GenBank/DDBJ databases">
        <authorList>
            <person name="Chiriac C."/>
            <person name="Salcher M."/>
            <person name="Ghai R."/>
            <person name="Kavagutti S V."/>
        </authorList>
    </citation>
    <scope>NUCLEOTIDE SEQUENCE</scope>
</reference>
<sequence>MANTSVIRIGGKTVALSVTASAHAAVQLTGFTPDQINYVACMNTGAVNVAIKFSQISTDSATLPVDGTPGDFLLPALMEFPIVIACPPVNSQLPCYVTAIGAGAGPSLVYVTPAVDQS</sequence>